<dbReference type="AlphaFoldDB" id="A0A286UF17"/>
<dbReference type="InterPro" id="IPR027417">
    <property type="entry name" value="P-loop_NTPase"/>
</dbReference>
<dbReference type="STRING" id="2282107.A0A286UF17"/>
<reference evidence="2 3" key="1">
    <citation type="journal article" date="2017" name="Mol. Ecol.">
        <title>Comparative and population genomic landscape of Phellinus noxius: A hypervariable fungus causing root rot in trees.</title>
        <authorList>
            <person name="Chung C.L."/>
            <person name="Lee T.J."/>
            <person name="Akiba M."/>
            <person name="Lee H.H."/>
            <person name="Kuo T.H."/>
            <person name="Liu D."/>
            <person name="Ke H.M."/>
            <person name="Yokoi T."/>
            <person name="Roa M.B."/>
            <person name="Lu M.J."/>
            <person name="Chang Y.Y."/>
            <person name="Ann P.J."/>
            <person name="Tsai J.N."/>
            <person name="Chen C.Y."/>
            <person name="Tzean S.S."/>
            <person name="Ota Y."/>
            <person name="Hattori T."/>
            <person name="Sahashi N."/>
            <person name="Liou R.F."/>
            <person name="Kikuchi T."/>
            <person name="Tsai I.J."/>
        </authorList>
    </citation>
    <scope>NUCLEOTIDE SEQUENCE [LARGE SCALE GENOMIC DNA]</scope>
    <source>
        <strain evidence="2 3">FFPRI411160</strain>
    </source>
</reference>
<dbReference type="EMBL" id="NBII01000006">
    <property type="protein sequence ID" value="PAV18180.1"/>
    <property type="molecule type" value="Genomic_DNA"/>
</dbReference>
<feature type="region of interest" description="Disordered" evidence="1">
    <location>
        <begin position="104"/>
        <end position="132"/>
    </location>
</feature>
<dbReference type="Gene3D" id="3.40.50.300">
    <property type="entry name" value="P-loop containing nucleotide triphosphate hydrolases"/>
    <property type="match status" value="1"/>
</dbReference>
<feature type="compositionally biased region" description="Low complexity" evidence="1">
    <location>
        <begin position="105"/>
        <end position="119"/>
    </location>
</feature>
<comment type="caution">
    <text evidence="2">The sequence shown here is derived from an EMBL/GenBank/DDBJ whole genome shotgun (WGS) entry which is preliminary data.</text>
</comment>
<organism evidence="2 3">
    <name type="scientific">Pyrrhoderma noxium</name>
    <dbReference type="NCBI Taxonomy" id="2282107"/>
    <lineage>
        <taxon>Eukaryota</taxon>
        <taxon>Fungi</taxon>
        <taxon>Dikarya</taxon>
        <taxon>Basidiomycota</taxon>
        <taxon>Agaricomycotina</taxon>
        <taxon>Agaricomycetes</taxon>
        <taxon>Hymenochaetales</taxon>
        <taxon>Hymenochaetaceae</taxon>
        <taxon>Pyrrhoderma</taxon>
    </lineage>
</organism>
<dbReference type="SUPFAM" id="SSF52540">
    <property type="entry name" value="P-loop containing nucleoside triphosphate hydrolases"/>
    <property type="match status" value="1"/>
</dbReference>
<evidence type="ECO:0000256" key="1">
    <source>
        <dbReference type="SAM" id="MobiDB-lite"/>
    </source>
</evidence>
<gene>
    <name evidence="2" type="ORF">PNOK_0666600</name>
</gene>
<dbReference type="Proteomes" id="UP000217199">
    <property type="component" value="Unassembled WGS sequence"/>
</dbReference>
<sequence length="504" mass="54930">MQVKWNRQGSGSGVTVTDSLSPILISIIFISHISTLTPPPLPPAESASTTYSEHLIHRHLQNKTDLKKMEHTASTSSSQLYVNQTSHAQLQLLSDPGSDSCYDCLSQSSVPSSPRSAALPSPPDSPLLDPYNDADLDSLSSFPSVSSSVFFSSGMASPIPYSHPHSGHLRHYERDVDAGLIIPSLTLPAALPQPTPYGQTLGELSLMLVGPAGAGKTMLAEFLADSDDIVDVLEWEDVEGGRILHASTDWVEEHDPHGLERFEGSSNLSFFELDGFSSSENPDVVVENVLKHVHNVFNDVHEQLPNTPSSPLLHSLLASPHSTLITALIYVTATPLTTQDHAIIAALSSKVPVIPFSTTSLSSPLSFSRYEGTPPRLASFQPQSHPALRTGLFRSPQTVASLRNEATDRFMRWREVERVIKSMDASPDATAFSKLYIDGMTHALSHRRLTVTQSGVAAGMWSKALWETQLSEDVARRLLSEKEKKLPFGDTHHLLLSSRMGKIN</sequence>
<accession>A0A286UF17</accession>
<name>A0A286UF17_9AGAM</name>
<keyword evidence="3" id="KW-1185">Reference proteome</keyword>
<evidence type="ECO:0008006" key="4">
    <source>
        <dbReference type="Google" id="ProtNLM"/>
    </source>
</evidence>
<dbReference type="InParanoid" id="A0A286UF17"/>
<evidence type="ECO:0000313" key="3">
    <source>
        <dbReference type="Proteomes" id="UP000217199"/>
    </source>
</evidence>
<evidence type="ECO:0000313" key="2">
    <source>
        <dbReference type="EMBL" id="PAV18180.1"/>
    </source>
</evidence>
<proteinExistence type="predicted"/>
<dbReference type="OrthoDB" id="3350156at2759"/>
<protein>
    <recommendedName>
        <fullName evidence="4">Septin-type G domain-containing protein</fullName>
    </recommendedName>
</protein>